<keyword evidence="2" id="KW-1185">Reference proteome</keyword>
<gene>
    <name evidence="1" type="ORF">PR048_001704</name>
</gene>
<dbReference type="EMBL" id="JARBHB010000001">
    <property type="protein sequence ID" value="KAJ8896360.1"/>
    <property type="molecule type" value="Genomic_DNA"/>
</dbReference>
<accession>A0ABQ9II37</accession>
<protein>
    <submittedName>
        <fullName evidence="1">Uncharacterized protein</fullName>
    </submittedName>
</protein>
<organism evidence="1 2">
    <name type="scientific">Dryococelus australis</name>
    <dbReference type="NCBI Taxonomy" id="614101"/>
    <lineage>
        <taxon>Eukaryota</taxon>
        <taxon>Metazoa</taxon>
        <taxon>Ecdysozoa</taxon>
        <taxon>Arthropoda</taxon>
        <taxon>Hexapoda</taxon>
        <taxon>Insecta</taxon>
        <taxon>Pterygota</taxon>
        <taxon>Neoptera</taxon>
        <taxon>Polyneoptera</taxon>
        <taxon>Phasmatodea</taxon>
        <taxon>Verophasmatodea</taxon>
        <taxon>Anareolatae</taxon>
        <taxon>Phasmatidae</taxon>
        <taxon>Eurycanthinae</taxon>
        <taxon>Dryococelus</taxon>
    </lineage>
</organism>
<evidence type="ECO:0000313" key="2">
    <source>
        <dbReference type="Proteomes" id="UP001159363"/>
    </source>
</evidence>
<sequence>MPLSDSNFMKALDVPVELWDLLPLPIVCKCLNTVLHTHTVETTFSDEFPTLDQFVVLLEKNCKAQKVIGSVYKSKIKTLPKWLHDCEQISKYLVSSHSTCCLCKGSHNLHKCSEFCKRSLEDCSRYLRNINYLCCRHLAHDIIHWCTLVRLSILKSPDETDDCSSASQEEPHSIVTAVAPVTSSMLTDCVVVHLTGIRYQCFWSLCCGSSITGFCKPGNLCHRSQLAKFWTASQKN</sequence>
<dbReference type="Proteomes" id="UP001159363">
    <property type="component" value="Chromosome 1"/>
</dbReference>
<comment type="caution">
    <text evidence="1">The sequence shown here is derived from an EMBL/GenBank/DDBJ whole genome shotgun (WGS) entry which is preliminary data.</text>
</comment>
<reference evidence="1 2" key="1">
    <citation type="submission" date="2023-02" db="EMBL/GenBank/DDBJ databases">
        <title>LHISI_Scaffold_Assembly.</title>
        <authorList>
            <person name="Stuart O.P."/>
            <person name="Cleave R."/>
            <person name="Magrath M.J.L."/>
            <person name="Mikheyev A.S."/>
        </authorList>
    </citation>
    <scope>NUCLEOTIDE SEQUENCE [LARGE SCALE GENOMIC DNA]</scope>
    <source>
        <strain evidence="1">Daus_M_001</strain>
        <tissue evidence="1">Leg muscle</tissue>
    </source>
</reference>
<name>A0ABQ9II37_9NEOP</name>
<evidence type="ECO:0000313" key="1">
    <source>
        <dbReference type="EMBL" id="KAJ8896360.1"/>
    </source>
</evidence>
<proteinExistence type="predicted"/>